<keyword evidence="2" id="KW-1185">Reference proteome</keyword>
<gene>
    <name evidence="1" type="ORF">PXEA_LOCUS16998</name>
</gene>
<evidence type="ECO:0000313" key="1">
    <source>
        <dbReference type="EMBL" id="VEL23558.1"/>
    </source>
</evidence>
<organism evidence="1 2">
    <name type="scientific">Protopolystoma xenopodis</name>
    <dbReference type="NCBI Taxonomy" id="117903"/>
    <lineage>
        <taxon>Eukaryota</taxon>
        <taxon>Metazoa</taxon>
        <taxon>Spiralia</taxon>
        <taxon>Lophotrochozoa</taxon>
        <taxon>Platyhelminthes</taxon>
        <taxon>Monogenea</taxon>
        <taxon>Polyopisthocotylea</taxon>
        <taxon>Polystomatidea</taxon>
        <taxon>Polystomatidae</taxon>
        <taxon>Protopolystoma</taxon>
    </lineage>
</organism>
<name>A0A448WYI9_9PLAT</name>
<sequence length="89" mass="10307">MHKRCLLLERQSNKLNHFVLYWQGGSLIALGTGNVNDRLMRIRTPGLSRMVRSNLAFWHGYRRVFPPRNKLSSTIQAHFHPVPLGNCPK</sequence>
<reference evidence="1" key="1">
    <citation type="submission" date="2018-11" db="EMBL/GenBank/DDBJ databases">
        <authorList>
            <consortium name="Pathogen Informatics"/>
        </authorList>
    </citation>
    <scope>NUCLEOTIDE SEQUENCE</scope>
</reference>
<dbReference type="EMBL" id="CAAALY010062565">
    <property type="protein sequence ID" value="VEL23558.1"/>
    <property type="molecule type" value="Genomic_DNA"/>
</dbReference>
<accession>A0A448WYI9</accession>
<dbReference type="AlphaFoldDB" id="A0A448WYI9"/>
<proteinExistence type="predicted"/>
<dbReference type="Proteomes" id="UP000784294">
    <property type="component" value="Unassembled WGS sequence"/>
</dbReference>
<protein>
    <submittedName>
        <fullName evidence="1">Uncharacterized protein</fullName>
    </submittedName>
</protein>
<evidence type="ECO:0000313" key="2">
    <source>
        <dbReference type="Proteomes" id="UP000784294"/>
    </source>
</evidence>
<comment type="caution">
    <text evidence="1">The sequence shown here is derived from an EMBL/GenBank/DDBJ whole genome shotgun (WGS) entry which is preliminary data.</text>
</comment>